<evidence type="ECO:0000313" key="3">
    <source>
        <dbReference type="Proteomes" id="UP000499080"/>
    </source>
</evidence>
<evidence type="ECO:0000313" key="2">
    <source>
        <dbReference type="EMBL" id="GBN21706.1"/>
    </source>
</evidence>
<keyword evidence="3" id="KW-1185">Reference proteome</keyword>
<reference evidence="2 3" key="1">
    <citation type="journal article" date="2019" name="Sci. Rep.">
        <title>Orb-weaving spider Araneus ventricosus genome elucidates the spidroin gene catalogue.</title>
        <authorList>
            <person name="Kono N."/>
            <person name="Nakamura H."/>
            <person name="Ohtoshi R."/>
            <person name="Moran D.A.P."/>
            <person name="Shinohara A."/>
            <person name="Yoshida Y."/>
            <person name="Fujiwara M."/>
            <person name="Mori M."/>
            <person name="Tomita M."/>
            <person name="Arakawa K."/>
        </authorList>
    </citation>
    <scope>NUCLEOTIDE SEQUENCE [LARGE SCALE GENOMIC DNA]</scope>
</reference>
<name>A0A4Y2M7N3_ARAVE</name>
<feature type="compositionally biased region" description="Basic and acidic residues" evidence="1">
    <location>
        <begin position="16"/>
        <end position="25"/>
    </location>
</feature>
<organism evidence="2 3">
    <name type="scientific">Araneus ventricosus</name>
    <name type="common">Orbweaver spider</name>
    <name type="synonym">Epeira ventricosa</name>
    <dbReference type="NCBI Taxonomy" id="182803"/>
    <lineage>
        <taxon>Eukaryota</taxon>
        <taxon>Metazoa</taxon>
        <taxon>Ecdysozoa</taxon>
        <taxon>Arthropoda</taxon>
        <taxon>Chelicerata</taxon>
        <taxon>Arachnida</taxon>
        <taxon>Araneae</taxon>
        <taxon>Araneomorphae</taxon>
        <taxon>Entelegynae</taxon>
        <taxon>Araneoidea</taxon>
        <taxon>Araneidae</taxon>
        <taxon>Araneus</taxon>
    </lineage>
</organism>
<feature type="region of interest" description="Disordered" evidence="1">
    <location>
        <begin position="1"/>
        <end position="25"/>
    </location>
</feature>
<gene>
    <name evidence="2" type="ORF">AVEN_254421_1</name>
</gene>
<proteinExistence type="predicted"/>
<evidence type="ECO:0000256" key="1">
    <source>
        <dbReference type="SAM" id="MobiDB-lite"/>
    </source>
</evidence>
<dbReference type="AlphaFoldDB" id="A0A4Y2M7N3"/>
<accession>A0A4Y2M7N3</accession>
<protein>
    <submittedName>
        <fullName evidence="2">Uncharacterized protein</fullName>
    </submittedName>
</protein>
<dbReference type="Proteomes" id="UP000499080">
    <property type="component" value="Unassembled WGS sequence"/>
</dbReference>
<dbReference type="EMBL" id="BGPR01006769">
    <property type="protein sequence ID" value="GBN21706.1"/>
    <property type="molecule type" value="Genomic_DNA"/>
</dbReference>
<comment type="caution">
    <text evidence="2">The sequence shown here is derived from an EMBL/GenBank/DDBJ whole genome shotgun (WGS) entry which is preliminary data.</text>
</comment>
<sequence>MRPEGRRPQIHISAHNGEDSDPTKTRMHRFDFAKEIKNSYQHTEFLVRRPSPTTRCATPFARGNSSDGCYRFVEKTLGVWNARPPDRLESETRALCQGRFRSVERVRSTPRATTHS</sequence>